<evidence type="ECO:0000259" key="2">
    <source>
        <dbReference type="Pfam" id="PF05193"/>
    </source>
</evidence>
<dbReference type="PANTHER" id="PTHR43690:SF18">
    <property type="entry name" value="INSULIN-DEGRADING ENZYME-RELATED"/>
    <property type="match status" value="1"/>
</dbReference>
<evidence type="ECO:0000313" key="4">
    <source>
        <dbReference type="EMBL" id="TQD98400.1"/>
    </source>
</evidence>
<dbReference type="Pfam" id="PF05193">
    <property type="entry name" value="Peptidase_M16_C"/>
    <property type="match status" value="1"/>
</dbReference>
<reference evidence="4 5" key="1">
    <citation type="journal article" date="2019" name="G3 (Bethesda)">
        <title>Sequencing of a Wild Apple (Malus baccata) Genome Unravels the Differences Between Cultivated and Wild Apple Species Regarding Disease Resistance and Cold Tolerance.</title>
        <authorList>
            <person name="Chen X."/>
        </authorList>
    </citation>
    <scope>NUCLEOTIDE SEQUENCE [LARGE SCALE GENOMIC DNA]</scope>
    <source>
        <strain evidence="5">cv. Shandingzi</strain>
        <tissue evidence="4">Leaves</tissue>
    </source>
</reference>
<feature type="domain" description="Peptidase M16 middle/third" evidence="3">
    <location>
        <begin position="110"/>
        <end position="171"/>
    </location>
</feature>
<dbReference type="PANTHER" id="PTHR43690">
    <property type="entry name" value="NARDILYSIN"/>
    <property type="match status" value="1"/>
</dbReference>
<evidence type="ECO:0000313" key="5">
    <source>
        <dbReference type="Proteomes" id="UP000315295"/>
    </source>
</evidence>
<dbReference type="STRING" id="106549.A0A540MHY9"/>
<evidence type="ECO:0000259" key="3">
    <source>
        <dbReference type="Pfam" id="PF16187"/>
    </source>
</evidence>
<feature type="domain" description="Peptidase M16 C-terminal" evidence="2">
    <location>
        <begin position="176"/>
        <end position="306"/>
    </location>
</feature>
<dbReference type="InterPro" id="IPR032632">
    <property type="entry name" value="Peptidase_M16_M"/>
</dbReference>
<dbReference type="InterPro" id="IPR050626">
    <property type="entry name" value="Peptidase_M16"/>
</dbReference>
<dbReference type="GO" id="GO:0005829">
    <property type="term" value="C:cytosol"/>
    <property type="evidence" value="ECO:0007669"/>
    <property type="project" value="TreeGrafter"/>
</dbReference>
<organism evidence="4 5">
    <name type="scientific">Malus baccata</name>
    <name type="common">Siberian crab apple</name>
    <name type="synonym">Pyrus baccata</name>
    <dbReference type="NCBI Taxonomy" id="106549"/>
    <lineage>
        <taxon>Eukaryota</taxon>
        <taxon>Viridiplantae</taxon>
        <taxon>Streptophyta</taxon>
        <taxon>Embryophyta</taxon>
        <taxon>Tracheophyta</taxon>
        <taxon>Spermatophyta</taxon>
        <taxon>Magnoliopsida</taxon>
        <taxon>eudicotyledons</taxon>
        <taxon>Gunneridae</taxon>
        <taxon>Pentapetalae</taxon>
        <taxon>rosids</taxon>
        <taxon>fabids</taxon>
        <taxon>Rosales</taxon>
        <taxon>Rosaceae</taxon>
        <taxon>Amygdaloideae</taxon>
        <taxon>Maleae</taxon>
        <taxon>Malus</taxon>
    </lineage>
</organism>
<protein>
    <submittedName>
        <fullName evidence="4">Uncharacterized protein</fullName>
    </submittedName>
</protein>
<dbReference type="InterPro" id="IPR011249">
    <property type="entry name" value="Metalloenz_LuxS/M16"/>
</dbReference>
<evidence type="ECO:0000256" key="1">
    <source>
        <dbReference type="ARBA" id="ARBA00022723"/>
    </source>
</evidence>
<dbReference type="AlphaFoldDB" id="A0A540MHY9"/>
<name>A0A540MHY9_MALBA</name>
<comment type="caution">
    <text evidence="4">The sequence shown here is derived from an EMBL/GenBank/DDBJ whole genome shotgun (WGS) entry which is preliminary data.</text>
</comment>
<gene>
    <name evidence="4" type="ORF">C1H46_016001</name>
</gene>
<keyword evidence="5" id="KW-1185">Reference proteome</keyword>
<dbReference type="EMBL" id="VIEB01000253">
    <property type="protein sequence ID" value="TQD98400.1"/>
    <property type="molecule type" value="Genomic_DNA"/>
</dbReference>
<dbReference type="GO" id="GO:0046872">
    <property type="term" value="F:metal ion binding"/>
    <property type="evidence" value="ECO:0007669"/>
    <property type="project" value="UniProtKB-KW"/>
</dbReference>
<keyword evidence="1" id="KW-0479">Metal-binding</keyword>
<dbReference type="Pfam" id="PF16187">
    <property type="entry name" value="Peptidase_M16_M"/>
    <property type="match status" value="1"/>
</dbReference>
<dbReference type="SUPFAM" id="SSF63411">
    <property type="entry name" value="LuxS/MPP-like metallohydrolase"/>
    <property type="match status" value="2"/>
</dbReference>
<dbReference type="Proteomes" id="UP000315295">
    <property type="component" value="Unassembled WGS sequence"/>
</dbReference>
<dbReference type="Gene3D" id="3.30.830.10">
    <property type="entry name" value="Metalloenzyme, LuxS/M16 peptidase-like"/>
    <property type="match status" value="2"/>
</dbReference>
<accession>A0A540MHY9</accession>
<dbReference type="InterPro" id="IPR007863">
    <property type="entry name" value="Peptidase_M16_C"/>
</dbReference>
<proteinExistence type="predicted"/>
<sequence length="309" mass="35174">MDAQEVSSSKAWTGIVEMKRFSSSSSSQRYTKIAANSEAQIKFGNRSTDPVVKVLMMGLDDFFCSHKHVVVKTILATEGFVFFVTTIVKAMIHGVDNRMVYDNLIILMLLVLSEVLAAAKSCMPTDDRFKVVKEDMKRRLKNTNMKPLSHSSYLRLQVLCQIFYDADEKLHVLDELSISDLKSFIPELCSQLYIEGLCHGNLLRDEAITLSNIFKSNFSVPPLPIKLRHKEYVICLPHGANLIRDFNVKNKLEMNSVIELYFQVEQEAGIESIRLKALIDLFDEIVEPLFNQLRTKEQLGYVVECGPQI</sequence>